<dbReference type="GO" id="GO:0005524">
    <property type="term" value="F:ATP binding"/>
    <property type="evidence" value="ECO:0007669"/>
    <property type="project" value="InterPro"/>
</dbReference>
<dbReference type="PANTHER" id="PTHR27003">
    <property type="entry name" value="OS07G0166700 PROTEIN"/>
    <property type="match status" value="1"/>
</dbReference>
<dbReference type="InterPro" id="IPR008271">
    <property type="entry name" value="Ser/Thr_kinase_AS"/>
</dbReference>
<proteinExistence type="predicted"/>
<dbReference type="Gene3D" id="3.30.200.20">
    <property type="entry name" value="Phosphorylase Kinase, domain 1"/>
    <property type="match status" value="1"/>
</dbReference>
<dbReference type="GO" id="GO:0005886">
    <property type="term" value="C:plasma membrane"/>
    <property type="evidence" value="ECO:0007669"/>
    <property type="project" value="TreeGrafter"/>
</dbReference>
<dbReference type="PROSITE" id="PS50011">
    <property type="entry name" value="PROTEIN_KINASE_DOM"/>
    <property type="match status" value="1"/>
</dbReference>
<dbReference type="SMART" id="SM00220">
    <property type="entry name" value="S_TKc"/>
    <property type="match status" value="1"/>
</dbReference>
<gene>
    <name evidence="2" type="ORF">QVD17_26938</name>
</gene>
<evidence type="ECO:0000313" key="2">
    <source>
        <dbReference type="EMBL" id="KAK1417804.1"/>
    </source>
</evidence>
<sequence length="330" mass="37492">MAAIKRLDPRHGQGIPEFLKEITTLSHYTHDNLISLLGFCYQGDEMILVYEHASRGSLDRHLNSPHLTWPQRLKICLDAAKGLSYLHDPRETHQRLIHCDVKSANILLDDQWNAKVSDFGLSIMAPANEQQSIIVTAAAGTPGYCDPQYAITHTLTKESDVYSLGVVLIEVLCGTLCFTHSINGDIEKNFVRTWIESYKQKKLNDIIFKNETIQPLDQISLETFSNIAYRCLEESRKDRPKMAEVVAQLETALDNQDFSEWINLRIDYEEMGKTVESPFNCSFKDEVRKLLLNGVLLKGGKTVIRSNDLYSLYISDVKYSSTTIIDLSDK</sequence>
<dbReference type="InterPro" id="IPR011009">
    <property type="entry name" value="Kinase-like_dom_sf"/>
</dbReference>
<dbReference type="PANTHER" id="PTHR27003:SF338">
    <property type="entry name" value="TYROSINE-PROTEIN KINASE, NON-RECEPTOR JAK_TYK2-RELATED"/>
    <property type="match status" value="1"/>
</dbReference>
<reference evidence="2" key="1">
    <citation type="journal article" date="2023" name="bioRxiv">
        <title>Improved chromosome-level genome assembly for marigold (Tagetes erecta).</title>
        <authorList>
            <person name="Jiang F."/>
            <person name="Yuan L."/>
            <person name="Wang S."/>
            <person name="Wang H."/>
            <person name="Xu D."/>
            <person name="Wang A."/>
            <person name="Fan W."/>
        </authorList>
    </citation>
    <scope>NUCLEOTIDE SEQUENCE</scope>
    <source>
        <strain evidence="2">WSJ</strain>
        <tissue evidence="2">Leaf</tissue>
    </source>
</reference>
<evidence type="ECO:0000313" key="3">
    <source>
        <dbReference type="Proteomes" id="UP001229421"/>
    </source>
</evidence>
<name>A0AAD8K7J3_TARER</name>
<dbReference type="GO" id="GO:0009506">
    <property type="term" value="C:plasmodesma"/>
    <property type="evidence" value="ECO:0007669"/>
    <property type="project" value="TreeGrafter"/>
</dbReference>
<dbReference type="SUPFAM" id="SSF56112">
    <property type="entry name" value="Protein kinase-like (PK-like)"/>
    <property type="match status" value="1"/>
</dbReference>
<dbReference type="PROSITE" id="PS00108">
    <property type="entry name" value="PROTEIN_KINASE_ST"/>
    <property type="match status" value="1"/>
</dbReference>
<dbReference type="AlphaFoldDB" id="A0AAD8K7J3"/>
<feature type="domain" description="Protein kinase" evidence="1">
    <location>
        <begin position="1"/>
        <end position="253"/>
    </location>
</feature>
<dbReference type="InterPro" id="IPR045272">
    <property type="entry name" value="ANXUR1/2-like"/>
</dbReference>
<comment type="caution">
    <text evidence="2">The sequence shown here is derived from an EMBL/GenBank/DDBJ whole genome shotgun (WGS) entry which is preliminary data.</text>
</comment>
<evidence type="ECO:0000259" key="1">
    <source>
        <dbReference type="PROSITE" id="PS50011"/>
    </source>
</evidence>
<dbReference type="EMBL" id="JAUHHV010000007">
    <property type="protein sequence ID" value="KAK1417804.1"/>
    <property type="molecule type" value="Genomic_DNA"/>
</dbReference>
<dbReference type="Pfam" id="PF00069">
    <property type="entry name" value="Pkinase"/>
    <property type="match status" value="1"/>
</dbReference>
<organism evidence="2 3">
    <name type="scientific">Tagetes erecta</name>
    <name type="common">African marigold</name>
    <dbReference type="NCBI Taxonomy" id="13708"/>
    <lineage>
        <taxon>Eukaryota</taxon>
        <taxon>Viridiplantae</taxon>
        <taxon>Streptophyta</taxon>
        <taxon>Embryophyta</taxon>
        <taxon>Tracheophyta</taxon>
        <taxon>Spermatophyta</taxon>
        <taxon>Magnoliopsida</taxon>
        <taxon>eudicotyledons</taxon>
        <taxon>Gunneridae</taxon>
        <taxon>Pentapetalae</taxon>
        <taxon>asterids</taxon>
        <taxon>campanulids</taxon>
        <taxon>Asterales</taxon>
        <taxon>Asteraceae</taxon>
        <taxon>Asteroideae</taxon>
        <taxon>Heliantheae alliance</taxon>
        <taxon>Tageteae</taxon>
        <taxon>Tagetes</taxon>
    </lineage>
</organism>
<dbReference type="GO" id="GO:0004714">
    <property type="term" value="F:transmembrane receptor protein tyrosine kinase activity"/>
    <property type="evidence" value="ECO:0007669"/>
    <property type="project" value="InterPro"/>
</dbReference>
<dbReference type="Gene3D" id="1.10.510.10">
    <property type="entry name" value="Transferase(Phosphotransferase) domain 1"/>
    <property type="match status" value="1"/>
</dbReference>
<protein>
    <recommendedName>
        <fullName evidence="1">Protein kinase domain-containing protein</fullName>
    </recommendedName>
</protein>
<dbReference type="Proteomes" id="UP001229421">
    <property type="component" value="Unassembled WGS sequence"/>
</dbReference>
<keyword evidence="3" id="KW-1185">Reference proteome</keyword>
<dbReference type="InterPro" id="IPR000719">
    <property type="entry name" value="Prot_kinase_dom"/>
</dbReference>
<accession>A0AAD8K7J3</accession>